<dbReference type="InterPro" id="IPR020288">
    <property type="entry name" value="Sheath_initiator"/>
</dbReference>
<keyword evidence="2" id="KW-1185">Reference proteome</keyword>
<dbReference type="EMBL" id="LDZY01000018">
    <property type="protein sequence ID" value="KLU64010.1"/>
    <property type="molecule type" value="Genomic_DNA"/>
</dbReference>
<evidence type="ECO:0000313" key="2">
    <source>
        <dbReference type="Proteomes" id="UP000036356"/>
    </source>
</evidence>
<gene>
    <name evidence="1" type="ORF">DEAC_c40040</name>
</gene>
<evidence type="ECO:0000313" key="1">
    <source>
        <dbReference type="EMBL" id="KLU64010.1"/>
    </source>
</evidence>
<dbReference type="PATRIC" id="fig|476652.3.peg.4243"/>
<name>A0A0J1FKM0_9FIRM</name>
<reference evidence="1 2" key="1">
    <citation type="submission" date="2015-06" db="EMBL/GenBank/DDBJ databases">
        <title>Draft genome of the moderately acidophilic sulfate reducer Candidatus Desulfosporosinus acididurans strain M1.</title>
        <authorList>
            <person name="Poehlein A."/>
            <person name="Petzsch P."/>
            <person name="Johnson B.D."/>
            <person name="Schloemann M."/>
            <person name="Daniel R."/>
            <person name="Muehling M."/>
        </authorList>
    </citation>
    <scope>NUCLEOTIDE SEQUENCE [LARGE SCALE GENOMIC DNA]</scope>
    <source>
        <strain evidence="1 2">M1</strain>
    </source>
</reference>
<proteinExistence type="predicted"/>
<dbReference type="Pfam" id="PF10934">
    <property type="entry name" value="Sheath_initiator"/>
    <property type="match status" value="1"/>
</dbReference>
<accession>A0A0J1FKM0</accession>
<comment type="caution">
    <text evidence="1">The sequence shown here is derived from an EMBL/GenBank/DDBJ whole genome shotgun (WGS) entry which is preliminary data.</text>
</comment>
<dbReference type="AlphaFoldDB" id="A0A0J1FKM0"/>
<dbReference type="Proteomes" id="UP000036356">
    <property type="component" value="Unassembled WGS sequence"/>
</dbReference>
<evidence type="ECO:0008006" key="3">
    <source>
        <dbReference type="Google" id="ProtNLM"/>
    </source>
</evidence>
<dbReference type="STRING" id="476652.DEAC_c40040"/>
<protein>
    <recommendedName>
        <fullName evidence="3">DUF2634 domain-containing protein</fullName>
    </recommendedName>
</protein>
<sequence>MSIFPDNIGQAVLSSSSTTTTLPLAKEYAWDYINNDFLLVDGKNVVVTGQDAVKVWIWKALQTPKNRYKAYSGSFGNDLESLIATGFSPAALSSEVERYLKESLLINPYITGIADISLSTDGSKANVSFTATTIYGEVSLSV</sequence>
<dbReference type="RefSeq" id="WP_047811781.1">
    <property type="nucleotide sequence ID" value="NZ_LDZY01000018.1"/>
</dbReference>
<organism evidence="1 2">
    <name type="scientific">Desulfosporosinus acididurans</name>
    <dbReference type="NCBI Taxonomy" id="476652"/>
    <lineage>
        <taxon>Bacteria</taxon>
        <taxon>Bacillati</taxon>
        <taxon>Bacillota</taxon>
        <taxon>Clostridia</taxon>
        <taxon>Eubacteriales</taxon>
        <taxon>Desulfitobacteriaceae</taxon>
        <taxon>Desulfosporosinus</taxon>
    </lineage>
</organism>